<proteinExistence type="predicted"/>
<accession>A0A927PLH4</accession>
<reference evidence="1" key="1">
    <citation type="submission" date="2020-09" db="EMBL/GenBank/DDBJ databases">
        <title>Hoyosella lacisalsi sp. nov., a halotolerant actinobacterium isolated from soil of Lake Gudzhirganskoe.</title>
        <authorList>
            <person name="Yang Q."/>
            <person name="Guo P.Y."/>
            <person name="Liu S.W."/>
            <person name="Li F.N."/>
            <person name="Sun C.H."/>
        </authorList>
    </citation>
    <scope>NUCLEOTIDE SEQUENCE</scope>
    <source>
        <strain evidence="1">G463</strain>
    </source>
</reference>
<organism evidence="1 2">
    <name type="scientific">Lolliginicoccus lacisalsi</name>
    <dbReference type="NCBI Taxonomy" id="2742202"/>
    <lineage>
        <taxon>Bacteria</taxon>
        <taxon>Bacillati</taxon>
        <taxon>Actinomycetota</taxon>
        <taxon>Actinomycetes</taxon>
        <taxon>Mycobacteriales</taxon>
        <taxon>Hoyosellaceae</taxon>
        <taxon>Lolliginicoccus</taxon>
    </lineage>
</organism>
<dbReference type="Proteomes" id="UP000642993">
    <property type="component" value="Unassembled WGS sequence"/>
</dbReference>
<evidence type="ECO:0000313" key="1">
    <source>
        <dbReference type="EMBL" id="MBD8505834.1"/>
    </source>
</evidence>
<protein>
    <submittedName>
        <fullName evidence="1">Uncharacterized protein</fullName>
    </submittedName>
</protein>
<gene>
    <name evidence="1" type="ORF">HT102_04955</name>
</gene>
<name>A0A927PLH4_9ACTN</name>
<dbReference type="EMBL" id="JACYWE010000002">
    <property type="protein sequence ID" value="MBD8505834.1"/>
    <property type="molecule type" value="Genomic_DNA"/>
</dbReference>
<dbReference type="RefSeq" id="WP_192038289.1">
    <property type="nucleotide sequence ID" value="NZ_JACYWE010000002.1"/>
</dbReference>
<dbReference type="AlphaFoldDB" id="A0A927PLH4"/>
<comment type="caution">
    <text evidence="1">The sequence shown here is derived from an EMBL/GenBank/DDBJ whole genome shotgun (WGS) entry which is preliminary data.</text>
</comment>
<evidence type="ECO:0000313" key="2">
    <source>
        <dbReference type="Proteomes" id="UP000642993"/>
    </source>
</evidence>
<sequence>MADKKKNQYVDSGWPALPEGAHAVSELASDVAGALSPFGETSFPLPADKLSYVHPYTVVNR</sequence>
<keyword evidence="2" id="KW-1185">Reference proteome</keyword>